<gene>
    <name evidence="3" type="ordered locus">RPA1404</name>
</gene>
<dbReference type="NCBIfam" id="NF006043">
    <property type="entry name" value="PRK08186.1"/>
    <property type="match status" value="1"/>
</dbReference>
<dbReference type="PANTHER" id="PTHR11895:SF169">
    <property type="entry name" value="GLUTAMYL-TRNA(GLN) AMIDOTRANSFERASE"/>
    <property type="match status" value="1"/>
</dbReference>
<accession>Q6N9Y2</accession>
<dbReference type="STRING" id="258594.RPA1404"/>
<evidence type="ECO:0000259" key="2">
    <source>
        <dbReference type="Pfam" id="PF21986"/>
    </source>
</evidence>
<feature type="domain" description="Allophanate hydrolase C-terminal" evidence="2">
    <location>
        <begin position="480"/>
        <end position="603"/>
    </location>
</feature>
<dbReference type="eggNOG" id="COG0154">
    <property type="taxonomic scope" value="Bacteria"/>
</dbReference>
<dbReference type="NCBIfam" id="TIGR02713">
    <property type="entry name" value="allophanate_hyd"/>
    <property type="match status" value="1"/>
</dbReference>
<feature type="domain" description="Amidase" evidence="1">
    <location>
        <begin position="28"/>
        <end position="443"/>
    </location>
</feature>
<dbReference type="PhylomeDB" id="Q6N9Y2"/>
<dbReference type="Pfam" id="PF01425">
    <property type="entry name" value="Amidase"/>
    <property type="match status" value="1"/>
</dbReference>
<sequence length="608" mass="62919">MMSAAELTTFPTIATLHTAYAAGASPAEIIAATYRRLEAVADPGIFITLRPEHDVLADAAALGPFDPDTKPLWGIPFAVKDNIDVAGLPTTAACPGFASTPSETAFAVQRLLDAGAVLIGKTNLDQFATGLVGVRTPYPVPRNAIDPRYVPGGSSSGSAVVVAHGLVTFALGTDTAGSGRVPAALNNIVGLKPSLGSVSSRGMVPACRTLDTISVFAGTVADAHAVYGVIAAFDREDPWSRPHAGAPARLNALSPGLRIGLPNPASRKFADDLESEHAFDLAVADLATVVPGPVRAVDLTPLFDVASLLYSGPWVAERYQAIRHVIETTPELLHPVTRKIIGSASAFSAADAFGGLYRLAELRHAADAIWSSVDVLMVPTYPRPRTIADLESDPIGPNSELGTYTNFVNLLDLCALAVPGRFRDDGFPSGVTLIAPAGHDDLLAVLGGRLHAASDVTLGASSTKVPAPVEASSTAAANEIELVVVGAHLSGMPLNHELTSRGARFLRAIPTAPDYKLFALQGGPPFRPGLLRVAPGEGTPIATEVWAISAEGFGSFVAGIPAPLGIGTTRLADGTAPKGFIVEAEGLKAATDISSFGGWRAYIRSRGG</sequence>
<dbReference type="Gene3D" id="1.20.58.1700">
    <property type="match status" value="1"/>
</dbReference>
<reference evidence="3" key="1">
    <citation type="journal article" date="2004" name="Nat. Biotechnol.">
        <title>Complete genome sequence of the metabolically versatile photosynthetic bacterium Rhodopseudomonas palustris.</title>
        <authorList>
            <person name="Larimer F.W."/>
            <person name="Chain P."/>
            <person name="Hauser L."/>
            <person name="Lamerdin J."/>
            <person name="Malfatti S."/>
            <person name="Do L."/>
            <person name="Land M.L."/>
            <person name="Pelletier D.A."/>
            <person name="Beatty J.T."/>
            <person name="Lang A.S."/>
            <person name="Tabita F.R."/>
            <person name="Gibson J.L."/>
            <person name="Hanson T.E."/>
            <person name="Bobst C."/>
            <person name="Torres J.L."/>
            <person name="Peres C."/>
            <person name="Harrison F.H."/>
            <person name="Gibson J."/>
            <person name="Harwood C.S."/>
        </authorList>
    </citation>
    <scope>NUCLEOTIDE SEQUENCE [LARGE SCALE GENOMIC DNA]</scope>
    <source>
        <strain evidence="3">CGA009</strain>
    </source>
</reference>
<dbReference type="InterPro" id="IPR053844">
    <property type="entry name" value="AH_C"/>
</dbReference>
<dbReference type="InterPro" id="IPR023631">
    <property type="entry name" value="Amidase_dom"/>
</dbReference>
<dbReference type="AlphaFoldDB" id="Q6N9Y2"/>
<dbReference type="InterPro" id="IPR000120">
    <property type="entry name" value="Amidase"/>
</dbReference>
<evidence type="ECO:0000313" key="3">
    <source>
        <dbReference type="EMBL" id="CAE26847.1"/>
    </source>
</evidence>
<dbReference type="PANTHER" id="PTHR11895">
    <property type="entry name" value="TRANSAMIDASE"/>
    <property type="match status" value="1"/>
</dbReference>
<dbReference type="EMBL" id="BX572597">
    <property type="protein sequence ID" value="CAE26847.1"/>
    <property type="molecule type" value="Genomic_DNA"/>
</dbReference>
<dbReference type="Pfam" id="PF21986">
    <property type="entry name" value="AH_C"/>
    <property type="match status" value="1"/>
</dbReference>
<name>Q6N9Y2_RHOPA</name>
<dbReference type="HOGENOM" id="CLU_009600_0_1_5"/>
<organism evidence="3">
    <name type="scientific">Rhodopseudomonas palustris (strain ATCC BAA-98 / CGA009)</name>
    <dbReference type="NCBI Taxonomy" id="258594"/>
    <lineage>
        <taxon>Bacteria</taxon>
        <taxon>Pseudomonadati</taxon>
        <taxon>Pseudomonadota</taxon>
        <taxon>Alphaproteobacteria</taxon>
        <taxon>Hyphomicrobiales</taxon>
        <taxon>Nitrobacteraceae</taxon>
        <taxon>Rhodopseudomonas</taxon>
    </lineage>
</organism>
<dbReference type="InterPro" id="IPR014085">
    <property type="entry name" value="Allophanate_hydrolase"/>
</dbReference>
<dbReference type="SUPFAM" id="SSF75304">
    <property type="entry name" value="Amidase signature (AS) enzymes"/>
    <property type="match status" value="1"/>
</dbReference>
<dbReference type="InterPro" id="IPR036928">
    <property type="entry name" value="AS_sf"/>
</dbReference>
<dbReference type="GO" id="GO:0003824">
    <property type="term" value="F:catalytic activity"/>
    <property type="evidence" value="ECO:0007669"/>
    <property type="project" value="InterPro"/>
</dbReference>
<dbReference type="Gene3D" id="3.90.1300.10">
    <property type="entry name" value="Amidase signature (AS) domain"/>
    <property type="match status" value="1"/>
</dbReference>
<evidence type="ECO:0000259" key="1">
    <source>
        <dbReference type="Pfam" id="PF01425"/>
    </source>
</evidence>
<dbReference type="Gene3D" id="3.10.490.10">
    <property type="entry name" value="Gamma-glutamyl cyclotransferase-like"/>
    <property type="match status" value="1"/>
</dbReference>
<protein>
    <submittedName>
        <fullName evidence="3">Glutamyl-tRNA(Gln) amidotransferase subunit A</fullName>
    </submittedName>
</protein>
<proteinExistence type="predicted"/>